<dbReference type="Pfam" id="PF02333">
    <property type="entry name" value="Phytase"/>
    <property type="match status" value="1"/>
</dbReference>
<dbReference type="Gene3D" id="2.120.10.30">
    <property type="entry name" value="TolB, C-terminal domain"/>
    <property type="match status" value="2"/>
</dbReference>
<name>A0A1C9W3U3_9GAMM</name>
<dbReference type="InterPro" id="IPR011042">
    <property type="entry name" value="6-blade_b-propeller_TolB-like"/>
</dbReference>
<dbReference type="RefSeq" id="WP_069946050.1">
    <property type="nucleotide sequence ID" value="NZ_CP014143.1"/>
</dbReference>
<dbReference type="EC" id="3.1.3.8" evidence="3"/>
<dbReference type="OrthoDB" id="8696437at2"/>
<feature type="signal peptide" evidence="1">
    <location>
        <begin position="1"/>
        <end position="20"/>
    </location>
</feature>
<evidence type="ECO:0000256" key="1">
    <source>
        <dbReference type="SAM" id="SignalP"/>
    </source>
</evidence>
<dbReference type="InterPro" id="IPR003431">
    <property type="entry name" value="B-propeller_Phytase"/>
</dbReference>
<dbReference type="PATRIC" id="fig|1769779.3.peg.354"/>
<dbReference type="EMBL" id="CP014143">
    <property type="protein sequence ID" value="AOS95826.1"/>
    <property type="molecule type" value="Genomic_DNA"/>
</dbReference>
<keyword evidence="1" id="KW-0732">Signal</keyword>
<feature type="domain" description="BPP" evidence="2">
    <location>
        <begin position="315"/>
        <end position="639"/>
    </location>
</feature>
<evidence type="ECO:0000313" key="3">
    <source>
        <dbReference type="EMBL" id="AOS95826.1"/>
    </source>
</evidence>
<dbReference type="Proteomes" id="UP000095672">
    <property type="component" value="Chromosome"/>
</dbReference>
<accession>A0A1C9W3U3</accession>
<sequence precursor="true">MAKQSLIKFLSVALLSGLLAACIDSIGSAQGTNIALKPQGSLNLSGVASSQLAPVGFGDEEYLLLASETKGLVLVSTESAELASLGHGSAERFALHRQPDGGWLIISADESQAALQVFSLALESGGQPKFKLLASQSSPVPIAALCSAAQGSATQLFAIDENGLGHEYRIYAAEGRWGIAEVRSLHFGEQVSSCAIDERREQLLVAQPPLGIWQMNASAERDESRRVFLAGEKLQGEFAGLWLDAKRDLAWLAAGDTLSAHSLEESGKQVFSAALDDLEPVSVVIASGKLAFLEEEAEQIFVADAGALPMATVAKKEEAVTTYSISARAETTPVGSGGDAADDPAIWINPTDAAKSLILGTDKKSGLNIYNLDGELLQSFAVGRVNNVDLRPVNHPHYQAIAAASNRTTPGVSLFGISVKGEVESLGLQTMDLKDPYGLCLYQQGADLFAWLSDKEGGLHLVEIQLAEARGQWQLRRRADLPVESQVEGCVADDERRMLFFGEEDKGVWRLDIAAFLAGEGRPELIAPADGERLVADVEGLDLYLQGDDSFLVVSSQGDNSYALFSRDGSEFVGRFRVVENLDLGVDGSSETDGLAVTSKALGPDYPAGLLVVQDGRNRMPAEAQNFKLISWADIGASLQL</sequence>
<dbReference type="STRING" id="1769779.AUP74_00355"/>
<gene>
    <name evidence="3" type="primary">phy</name>
    <name evidence="3" type="ORF">AUP74_00355</name>
</gene>
<reference evidence="4" key="1">
    <citation type="submission" date="2016-01" db="EMBL/GenBank/DDBJ databases">
        <title>Complete genome sequence of Microbulbifer sp. CCB-MM1, a halophile isolated from Matang Mangrove Forest, Perak.</title>
        <authorList>
            <person name="Moh T.H."/>
            <person name="Dinesh B."/>
            <person name="Lau N.-S."/>
            <person name="Go F."/>
            <person name="Alexander Chong S.-C."/>
        </authorList>
    </citation>
    <scope>NUCLEOTIDE SEQUENCE [LARGE SCALE GENOMIC DNA]</scope>
    <source>
        <strain evidence="4">CCB-MM1</strain>
    </source>
</reference>
<keyword evidence="4" id="KW-1185">Reference proteome</keyword>
<keyword evidence="3" id="KW-0378">Hydrolase</keyword>
<dbReference type="SUPFAM" id="SSF50956">
    <property type="entry name" value="Thermostable phytase (3-phytase)"/>
    <property type="match status" value="2"/>
</dbReference>
<evidence type="ECO:0000259" key="2">
    <source>
        <dbReference type="PROSITE" id="PS51662"/>
    </source>
</evidence>
<evidence type="ECO:0000313" key="4">
    <source>
        <dbReference type="Proteomes" id="UP000095672"/>
    </source>
</evidence>
<feature type="domain" description="BPP" evidence="2">
    <location>
        <begin position="28"/>
        <end position="312"/>
    </location>
</feature>
<proteinExistence type="predicted"/>
<dbReference type="GO" id="GO:0016158">
    <property type="term" value="F:inositol hexakisphosphate 3-phosphatase activity"/>
    <property type="evidence" value="ECO:0007669"/>
    <property type="project" value="UniProtKB-EC"/>
</dbReference>
<feature type="chain" id="PRO_5008895380" evidence="1">
    <location>
        <begin position="21"/>
        <end position="641"/>
    </location>
</feature>
<dbReference type="KEGG" id="micc:AUP74_00355"/>
<dbReference type="AlphaFoldDB" id="A0A1C9W3U3"/>
<protein>
    <submittedName>
        <fullName evidence="3">3-phytase</fullName>
        <ecNumber evidence="3">3.1.3.8</ecNumber>
    </submittedName>
</protein>
<organism evidence="3 4">
    <name type="scientific">Microbulbifer aggregans</name>
    <dbReference type="NCBI Taxonomy" id="1769779"/>
    <lineage>
        <taxon>Bacteria</taxon>
        <taxon>Pseudomonadati</taxon>
        <taxon>Pseudomonadota</taxon>
        <taxon>Gammaproteobacteria</taxon>
        <taxon>Cellvibrionales</taxon>
        <taxon>Microbulbiferaceae</taxon>
        <taxon>Microbulbifer</taxon>
    </lineage>
</organism>
<dbReference type="PROSITE" id="PS51662">
    <property type="entry name" value="BP_PHYTASE"/>
    <property type="match status" value="2"/>
</dbReference>
<dbReference type="PROSITE" id="PS51257">
    <property type="entry name" value="PROKAR_LIPOPROTEIN"/>
    <property type="match status" value="1"/>
</dbReference>